<dbReference type="Proteomes" id="UP000008064">
    <property type="component" value="Unassembled WGS sequence"/>
</dbReference>
<feature type="compositionally biased region" description="Polar residues" evidence="1">
    <location>
        <begin position="164"/>
        <end position="182"/>
    </location>
</feature>
<accession>F8NKD8</accession>
<name>F8NKD8_SERL9</name>
<dbReference type="RefSeq" id="XP_007314603.1">
    <property type="nucleotide sequence ID" value="XM_007314541.1"/>
</dbReference>
<reference evidence="2" key="1">
    <citation type="submission" date="2011-04" db="EMBL/GenBank/DDBJ databases">
        <title>Evolution of plant cell wall degrading machinery underlies the functional diversity of forest fungi.</title>
        <authorList>
            <consortium name="US DOE Joint Genome Institute (JGI-PGF)"/>
            <person name="Eastwood D.C."/>
            <person name="Floudas D."/>
            <person name="Binder M."/>
            <person name="Majcherczyk A."/>
            <person name="Schneider P."/>
            <person name="Aerts A."/>
            <person name="Asiegbu F.O."/>
            <person name="Baker S.E."/>
            <person name="Barry K."/>
            <person name="Bendiksby M."/>
            <person name="Blumentritt M."/>
            <person name="Coutinho P.M."/>
            <person name="Cullen D."/>
            <person name="Cullen D."/>
            <person name="Gathman A."/>
            <person name="Goodell B."/>
            <person name="Henrissat B."/>
            <person name="Ihrmark K."/>
            <person name="Kauserud H."/>
            <person name="Kohler A."/>
            <person name="LaButti K."/>
            <person name="Lapidus A."/>
            <person name="Lavin J.L."/>
            <person name="Lee Y.-H."/>
            <person name="Lindquist E."/>
            <person name="Lilly W."/>
            <person name="Lucas S."/>
            <person name="Morin E."/>
            <person name="Murat C."/>
            <person name="Oguiza J.A."/>
            <person name="Park J."/>
            <person name="Pisabarro A.G."/>
            <person name="Riley R."/>
            <person name="Rosling A."/>
            <person name="Salamov A."/>
            <person name="Schmidt O."/>
            <person name="Schmutz J."/>
            <person name="Skrede I."/>
            <person name="Stenlid J."/>
            <person name="Wiebenga A."/>
            <person name="Xie X."/>
            <person name="Kues U."/>
            <person name="Hibbett D.S."/>
            <person name="Hoffmeister D."/>
            <person name="Hogberg N."/>
            <person name="Martin F."/>
            <person name="Grigoriev I.V."/>
            <person name="Watkinson S.C."/>
        </authorList>
    </citation>
    <scope>NUCLEOTIDE SEQUENCE</scope>
    <source>
        <strain evidence="2">S7.9</strain>
    </source>
</reference>
<dbReference type="EMBL" id="GL945430">
    <property type="protein sequence ID" value="EGO28404.1"/>
    <property type="molecule type" value="Genomic_DNA"/>
</dbReference>
<proteinExistence type="predicted"/>
<feature type="region of interest" description="Disordered" evidence="1">
    <location>
        <begin position="160"/>
        <end position="195"/>
    </location>
</feature>
<dbReference type="OrthoDB" id="5984281at2759"/>
<evidence type="ECO:0008006" key="3">
    <source>
        <dbReference type="Google" id="ProtNLM"/>
    </source>
</evidence>
<gene>
    <name evidence="2" type="ORF">SERLADRAFT_434320</name>
</gene>
<dbReference type="HOGENOM" id="CLU_011693_0_0_1"/>
<sequence length="195" mass="22357">MLAQEQTVDINAILYRMWERITNLTAQLEEIQNAQSASTIDPGTFKRDQAKCAEWWIKLQIRIKANWDVFVDDFEIGRQHIHSFKQGNMRTDDFVTWFLALSIQGGLGNEHAVELLECNVSPAIAQQLYLQDMRNKDLSAAAEEVHKISKAMELYQMQFGGGSTTKNNHSQRHPGSSHQNPNHSHRLKLFRLQPG</sequence>
<dbReference type="GeneID" id="18814379"/>
<dbReference type="KEGG" id="sla:SERLADRAFT_434320"/>
<evidence type="ECO:0000256" key="1">
    <source>
        <dbReference type="SAM" id="MobiDB-lite"/>
    </source>
</evidence>
<protein>
    <recommendedName>
        <fullName evidence="3">Retrotransposon gag domain-containing protein</fullName>
    </recommendedName>
</protein>
<organism>
    <name type="scientific">Serpula lacrymans var. lacrymans (strain S7.9)</name>
    <name type="common">Dry rot fungus</name>
    <dbReference type="NCBI Taxonomy" id="578457"/>
    <lineage>
        <taxon>Eukaryota</taxon>
        <taxon>Fungi</taxon>
        <taxon>Dikarya</taxon>
        <taxon>Basidiomycota</taxon>
        <taxon>Agaricomycotina</taxon>
        <taxon>Agaricomycetes</taxon>
        <taxon>Agaricomycetidae</taxon>
        <taxon>Boletales</taxon>
        <taxon>Coniophorineae</taxon>
        <taxon>Serpulaceae</taxon>
        <taxon>Serpula</taxon>
    </lineage>
</organism>
<dbReference type="AlphaFoldDB" id="F8NKD8"/>
<evidence type="ECO:0000313" key="2">
    <source>
        <dbReference type="EMBL" id="EGO28404.1"/>
    </source>
</evidence>